<dbReference type="SUPFAM" id="SSF49464">
    <property type="entry name" value="Carboxypeptidase regulatory domain-like"/>
    <property type="match status" value="3"/>
</dbReference>
<evidence type="ECO:0000256" key="1">
    <source>
        <dbReference type="SAM" id="MobiDB-lite"/>
    </source>
</evidence>
<protein>
    <submittedName>
        <fullName evidence="4">Regulatory protein BlaR1</fullName>
    </submittedName>
</protein>
<name>A0A518IFF7_9PLAN</name>
<dbReference type="Pfam" id="PF05569">
    <property type="entry name" value="Peptidase_M56"/>
    <property type="match status" value="1"/>
</dbReference>
<feature type="transmembrane region" description="Helical" evidence="2">
    <location>
        <begin position="343"/>
        <end position="364"/>
    </location>
</feature>
<dbReference type="OrthoDB" id="291597at2"/>
<dbReference type="PANTHER" id="PTHR34978:SF3">
    <property type="entry name" value="SLR0241 PROTEIN"/>
    <property type="match status" value="1"/>
</dbReference>
<dbReference type="PANTHER" id="PTHR34978">
    <property type="entry name" value="POSSIBLE SENSOR-TRANSDUCER PROTEIN BLAR"/>
    <property type="match status" value="1"/>
</dbReference>
<dbReference type="Pfam" id="PF13620">
    <property type="entry name" value="CarboxypepD_reg"/>
    <property type="match status" value="1"/>
</dbReference>
<dbReference type="InterPro" id="IPR008756">
    <property type="entry name" value="Peptidase_M56"/>
</dbReference>
<dbReference type="Proteomes" id="UP000318313">
    <property type="component" value="Chromosome"/>
</dbReference>
<feature type="transmembrane region" description="Helical" evidence="2">
    <location>
        <begin position="49"/>
        <end position="67"/>
    </location>
</feature>
<sequence>MLDWNQEFCVNLVTCFVHLLWQGLIIGAGFAVLMGVLRNRSPQSRHAWGLVCLLIFGLCVPVTYLTISDPVSSTSEVLTSTGQTKPAIQAPAKETIPLTTTEMQEGFNTSAAQELSSAEKTRFPVSTRSWDYRRIAPLLIAAYFVGVLFFVARLGFGVYLSRIYRQLATPVTQPELVASIEKVTRQIGLALQPPVMWCQQVGVPSVVGIFRPTVLLPLACLTRLKPEQLEQILFHELTHIRRYDHLFNLAQNTLEAVLFFHPVVWFISKRVRLEREFCCDAAVVAAGSHADEYAKLLIDVAEIAKAGSTRMNPIAVSATGRVSILGIRIERILGHRRSQKDRLFETGSLITTTMFLGLFCLLAFQVPSVADPIDDRATPLVLQEQGADTSEPKSAEADGQPKPAAPNEIVGIVIDEQGKPIEGVLVDAWTWWKGTETKTNKQGIFRLKPKSDGGRAEVRISKPGYSPHYIVQQACGEDLLTVTLNNKTYIEGQLLDPSGKPVANAMIQGLQGPKRGPGVMISEVKTETKTDVSGRYRMYVFPDTYEMRVSVPGVGVARVPNIVVASDQAKTLDLQLKQGVRFEARVIDADTGKPVEQVVLWSWRDLSVVGKSDANGKIVIDEMLPGEFRFQVGYGKSQKINGVNGYFHGILGRWWSPDAVKEWQHKTIQQDGWQRNFDALTFNLSTGMAPVSIVVEKGVEFSGKVFDPDGNPVAGATVAPAKSGSGNSLTGDTRYSVQTKEDGSYRVVMPAGNRFEYNLMVHDGKYQQWRNWANGVSQPVHSSPDQKFEDFNLTLTRPCTIKGRVVSASGRNVKGLRVGSQAADLLVNRYYDPTTKTKEDGTFELKFVRPGENYIRVDPFHFIATSGLPGTWEKLDLKSGEVYEDVELVIE</sequence>
<evidence type="ECO:0000259" key="3">
    <source>
        <dbReference type="Pfam" id="PF05569"/>
    </source>
</evidence>
<dbReference type="InterPro" id="IPR052173">
    <property type="entry name" value="Beta-lactam_resp_regulator"/>
</dbReference>
<proteinExistence type="predicted"/>
<dbReference type="InterPro" id="IPR008969">
    <property type="entry name" value="CarboxyPept-like_regulatory"/>
</dbReference>
<evidence type="ECO:0000313" key="5">
    <source>
        <dbReference type="Proteomes" id="UP000318313"/>
    </source>
</evidence>
<organism evidence="4 5">
    <name type="scientific">Gimesia fumaroli</name>
    <dbReference type="NCBI Taxonomy" id="2527976"/>
    <lineage>
        <taxon>Bacteria</taxon>
        <taxon>Pseudomonadati</taxon>
        <taxon>Planctomycetota</taxon>
        <taxon>Planctomycetia</taxon>
        <taxon>Planctomycetales</taxon>
        <taxon>Planctomycetaceae</taxon>
        <taxon>Gimesia</taxon>
    </lineage>
</organism>
<dbReference type="RefSeq" id="WP_145311197.1">
    <property type="nucleotide sequence ID" value="NZ_CP037452.1"/>
</dbReference>
<dbReference type="CDD" id="cd07341">
    <property type="entry name" value="M56_BlaR1_MecR1_like"/>
    <property type="match status" value="1"/>
</dbReference>
<evidence type="ECO:0000313" key="4">
    <source>
        <dbReference type="EMBL" id="QDV51800.1"/>
    </source>
</evidence>
<dbReference type="EMBL" id="CP037452">
    <property type="protein sequence ID" value="QDV51800.1"/>
    <property type="molecule type" value="Genomic_DNA"/>
</dbReference>
<accession>A0A518IFF7</accession>
<evidence type="ECO:0000256" key="2">
    <source>
        <dbReference type="SAM" id="Phobius"/>
    </source>
</evidence>
<dbReference type="Gene3D" id="3.30.2010.10">
    <property type="entry name" value="Metalloproteases ('zincins'), catalytic domain"/>
    <property type="match status" value="1"/>
</dbReference>
<reference evidence="4 5" key="1">
    <citation type="submission" date="2019-03" db="EMBL/GenBank/DDBJ databases">
        <title>Deep-cultivation of Planctomycetes and their phenomic and genomic characterization uncovers novel biology.</title>
        <authorList>
            <person name="Wiegand S."/>
            <person name="Jogler M."/>
            <person name="Boedeker C."/>
            <person name="Pinto D."/>
            <person name="Vollmers J."/>
            <person name="Rivas-Marin E."/>
            <person name="Kohn T."/>
            <person name="Peeters S.H."/>
            <person name="Heuer A."/>
            <person name="Rast P."/>
            <person name="Oberbeckmann S."/>
            <person name="Bunk B."/>
            <person name="Jeske O."/>
            <person name="Meyerdierks A."/>
            <person name="Storesund J.E."/>
            <person name="Kallscheuer N."/>
            <person name="Luecker S."/>
            <person name="Lage O.M."/>
            <person name="Pohl T."/>
            <person name="Merkel B.J."/>
            <person name="Hornburger P."/>
            <person name="Mueller R.-W."/>
            <person name="Bruemmer F."/>
            <person name="Labrenz M."/>
            <person name="Spormann A.M."/>
            <person name="Op den Camp H."/>
            <person name="Overmann J."/>
            <person name="Amann R."/>
            <person name="Jetten M.S.M."/>
            <person name="Mascher T."/>
            <person name="Medema M.H."/>
            <person name="Devos D.P."/>
            <person name="Kaster A.-K."/>
            <person name="Ovreas L."/>
            <person name="Rohde M."/>
            <person name="Galperin M.Y."/>
            <person name="Jogler C."/>
        </authorList>
    </citation>
    <scope>NUCLEOTIDE SEQUENCE [LARGE SCALE GENOMIC DNA]</scope>
    <source>
        <strain evidence="4 5">Enr17</strain>
    </source>
</reference>
<feature type="transmembrane region" description="Helical" evidence="2">
    <location>
        <begin position="135"/>
        <end position="156"/>
    </location>
</feature>
<dbReference type="AlphaFoldDB" id="A0A518IFF7"/>
<feature type="transmembrane region" description="Helical" evidence="2">
    <location>
        <begin position="20"/>
        <end position="37"/>
    </location>
</feature>
<keyword evidence="5" id="KW-1185">Reference proteome</keyword>
<feature type="region of interest" description="Disordered" evidence="1">
    <location>
        <begin position="383"/>
        <end position="405"/>
    </location>
</feature>
<dbReference type="Gene3D" id="2.60.40.1120">
    <property type="entry name" value="Carboxypeptidase-like, regulatory domain"/>
    <property type="match status" value="3"/>
</dbReference>
<feature type="domain" description="Peptidase M56" evidence="3">
    <location>
        <begin position="33"/>
        <end position="309"/>
    </location>
</feature>
<keyword evidence="2" id="KW-0472">Membrane</keyword>
<keyword evidence="2" id="KW-0812">Transmembrane</keyword>
<gene>
    <name evidence="4" type="primary">blaR1_11</name>
    <name evidence="4" type="ORF">Enr17x_38590</name>
</gene>
<keyword evidence="2" id="KW-1133">Transmembrane helix</keyword>
<dbReference type="KEGG" id="gfm:Enr17x_38590"/>